<dbReference type="Proteomes" id="UP000001202">
    <property type="component" value="Chromosome"/>
</dbReference>
<feature type="domain" description="SPOR" evidence="1">
    <location>
        <begin position="307"/>
        <end position="380"/>
    </location>
</feature>
<dbReference type="PROSITE" id="PS51724">
    <property type="entry name" value="SPOR"/>
    <property type="match status" value="1"/>
</dbReference>
<dbReference type="PATRIC" id="fig|455434.6.peg.741"/>
<evidence type="ECO:0000313" key="3">
    <source>
        <dbReference type="Proteomes" id="UP000001202"/>
    </source>
</evidence>
<reference evidence="2 3" key="1">
    <citation type="journal article" date="2008" name="BMC Microbiol.">
        <title>Complete genome sequence of Treponema pallidum ssp. pallidum strain SS14 determined with oligonucleotide arrays.</title>
        <authorList>
            <person name="Matejkova P."/>
            <person name="Strouhal M."/>
            <person name="Smajs D."/>
            <person name="Norris S.J."/>
            <person name="Palzkill T."/>
            <person name="Petrosino J.F."/>
            <person name="Sodergren E."/>
            <person name="Norton J.E."/>
            <person name="Singh J."/>
            <person name="Richmond T.A."/>
            <person name="Molla M.N."/>
            <person name="Albert T.J."/>
            <person name="Weinstock G.M."/>
        </authorList>
    </citation>
    <scope>NUCLEOTIDE SEQUENCE [LARGE SCALE GENOMIC DNA]</scope>
    <source>
        <strain evidence="2 3">SS14</strain>
    </source>
</reference>
<gene>
    <name evidence="2" type="ordered locus">TPASS_0752</name>
</gene>
<evidence type="ECO:0000259" key="1">
    <source>
        <dbReference type="PROSITE" id="PS51724"/>
    </source>
</evidence>
<evidence type="ECO:0000313" key="2">
    <source>
        <dbReference type="EMBL" id="ACD71170.1"/>
    </source>
</evidence>
<dbReference type="EMBL" id="CP000805">
    <property type="protein sequence ID" value="ACD71170.1"/>
    <property type="molecule type" value="Genomic_DNA"/>
</dbReference>
<dbReference type="GO" id="GO:0042834">
    <property type="term" value="F:peptidoglycan binding"/>
    <property type="evidence" value="ECO:0007669"/>
    <property type="project" value="InterPro"/>
</dbReference>
<protein>
    <recommendedName>
        <fullName evidence="1">SPOR domain-containing protein</fullName>
    </recommendedName>
</protein>
<dbReference type="AlphaFoldDB" id="A0A0H3BJ49"/>
<dbReference type="KEGG" id="tpp:TPASS_0752"/>
<proteinExistence type="predicted"/>
<name>A0A0H3BJ49_TREPS</name>
<dbReference type="SMR" id="A0A0H3BJ49"/>
<accession>A0A0H3BJ49</accession>
<dbReference type="InterPro" id="IPR007730">
    <property type="entry name" value="SPOR-like_dom"/>
</dbReference>
<sequence>MQFLSDTQRMVLSRAVCASFFFFHVAVAAYTARVQEMAMRGFALRNFQQVHAYFEQHIPLLSSFTEKKEALSLFAQYLELHDAHERAAHRYRDAALYALGTERVQFLLEATRNAMAADAREYARETLAEVEHIGVQVLNKKQHATFLVYHVWLALHAASTAAHLHEQLERLEEYGTQGVFNVFETVLLFTRWWITQDEKVAQRLTERYPQSFEALSVIGAVEIAPSVFWHLMPRAYGEAVESMGKSETVVLQDAKLRPVPEVVAAHRTRRAHVAADGTAARSAMSSSHNLGVSILEGGVSVPDEVGAGDEKPRGYQLGFFRAKENAQRLMDDLERRGFGFQLHTVRRADAVYYQVFVPEDDSGFVGHRLKDAGYETFPLF</sequence>
<organism evidence="2 3">
    <name type="scientific">Treponema pallidum subsp. pallidum (strain SS14)</name>
    <dbReference type="NCBI Taxonomy" id="455434"/>
    <lineage>
        <taxon>Bacteria</taxon>
        <taxon>Pseudomonadati</taxon>
        <taxon>Spirochaetota</taxon>
        <taxon>Spirochaetia</taxon>
        <taxon>Spirochaetales</taxon>
        <taxon>Treponemataceae</taxon>
        <taxon>Treponema</taxon>
    </lineage>
</organism>